<dbReference type="Pfam" id="PF18911">
    <property type="entry name" value="PKD_4"/>
    <property type="match status" value="2"/>
</dbReference>
<dbReference type="Pfam" id="PF13385">
    <property type="entry name" value="Laminin_G_3"/>
    <property type="match status" value="1"/>
</dbReference>
<dbReference type="InterPro" id="IPR035986">
    <property type="entry name" value="PKD_dom_sf"/>
</dbReference>
<protein>
    <submittedName>
        <fullName evidence="2">T9SS type B sorting domain-containing protein</fullName>
    </submittedName>
</protein>
<reference evidence="2 3" key="1">
    <citation type="submission" date="2019-09" db="EMBL/GenBank/DDBJ databases">
        <title>Draft genome sequence of Ginsengibacter sp. BR5-29.</title>
        <authorList>
            <person name="Im W.-T."/>
        </authorList>
    </citation>
    <scope>NUCLEOTIDE SEQUENCE [LARGE SCALE GENOMIC DNA]</scope>
    <source>
        <strain evidence="2 3">BR5-29</strain>
    </source>
</reference>
<gene>
    <name evidence="2" type="ORF">FW778_02995</name>
</gene>
<dbReference type="InterPro" id="IPR000601">
    <property type="entry name" value="PKD_dom"/>
</dbReference>
<dbReference type="RefSeq" id="WP_150413111.1">
    <property type="nucleotide sequence ID" value="NZ_VYQF01000001.1"/>
</dbReference>
<accession>A0A5J5IND5</accession>
<evidence type="ECO:0000259" key="1">
    <source>
        <dbReference type="PROSITE" id="PS50093"/>
    </source>
</evidence>
<comment type="caution">
    <text evidence="2">The sequence shown here is derived from an EMBL/GenBank/DDBJ whole genome shotgun (WGS) entry which is preliminary data.</text>
</comment>
<evidence type="ECO:0000313" key="2">
    <source>
        <dbReference type="EMBL" id="KAA9041022.1"/>
    </source>
</evidence>
<dbReference type="InterPro" id="IPR026341">
    <property type="entry name" value="T9SS_type_B"/>
</dbReference>
<dbReference type="Gene3D" id="2.60.120.260">
    <property type="entry name" value="Galactose-binding domain-like"/>
    <property type="match status" value="1"/>
</dbReference>
<dbReference type="Gene3D" id="2.60.120.200">
    <property type="match status" value="1"/>
</dbReference>
<organism evidence="2 3">
    <name type="scientific">Ginsengibacter hankyongi</name>
    <dbReference type="NCBI Taxonomy" id="2607284"/>
    <lineage>
        <taxon>Bacteria</taxon>
        <taxon>Pseudomonadati</taxon>
        <taxon>Bacteroidota</taxon>
        <taxon>Chitinophagia</taxon>
        <taxon>Chitinophagales</taxon>
        <taxon>Chitinophagaceae</taxon>
        <taxon>Ginsengibacter</taxon>
    </lineage>
</organism>
<dbReference type="CDD" id="cd00146">
    <property type="entry name" value="PKD"/>
    <property type="match status" value="2"/>
</dbReference>
<name>A0A5J5IND5_9BACT</name>
<dbReference type="Pfam" id="PF13585">
    <property type="entry name" value="CHU_C"/>
    <property type="match status" value="1"/>
</dbReference>
<evidence type="ECO:0000313" key="3">
    <source>
        <dbReference type="Proteomes" id="UP000326903"/>
    </source>
</evidence>
<proteinExistence type="predicted"/>
<dbReference type="SUPFAM" id="SSF49299">
    <property type="entry name" value="PKD domain"/>
    <property type="match status" value="2"/>
</dbReference>
<dbReference type="SMART" id="SM00089">
    <property type="entry name" value="PKD"/>
    <property type="match status" value="2"/>
</dbReference>
<sequence>MRKILFGFLPVFFTQLIFSQVPNCNNWLSTPSYVSAVNIGKLAVPGNQLTVEATIYQTAVNTALGTADIVSKHTDPSDDNYLLRPDYCSITTTNGFYQTGDICKIEDKKVYHVAMVYDGATLKFYRNGFLMSQLAATGNLIQNNQDTRIGYYAYQWWNTQFFGYINEVRIWNVARTQAQLRTYMNASLPNPSTQPGLLAYYTFDNLLNKQGNPSWNGVIQGNATINQTLPDCSFIVDSCSIPVSLPYVINDYTEVLGFNICKNELTVADASKYNAGDTVLLIQMKGAVIDSSNTANFGTVTNYKNAGNYEYNYVKQKTGNVIQLKNLVTRQYDIPTGKVQIIRVPYFDNLTINDKLTCLQWDGSKGGVLAFNVKNTLTMNADIDVSGKGFIGGQVINPKNNSFYCHENNYYYPNDPIKAAPKGEGIAILSDQKIFGKGALSNGGGGGLEHNSGGGGGSNSSNGGLGGKEWITCGPPINNNGIGGKPLSYSGIANKTFLGGGGGAGHCDNIPGFNPLGGNGGGIIIIKTNFIKTNGNIITADGAGGVECFRDAQAYKCHEGMGGGGGGGAILINANSFLDNTSIHVNGGKGADMNGEIQGQLGPGGGGGGGVCWVSNATLPGNVVVTQNGGINGVNIDFGNDSYGATAGQAGSNLFNLKIPVDTILFKPNIDSVRIKDSATTCTSFDFKGLGYTNTAAINSWKWSFGDGGTDVQQNTSHTYAAAGTYTVTLVVTDINGCKDSITRDISANRMSFDFSFDQNVCNPLSVKFTNIGAGAVNPYWSFGDGSNITGTLIPTHTYASPGNYVVKFSVQNGGCVDTIAKTISLSIIPADIIITPDTTICINSTKQLRTVPSLNFCWSPVTYLDNPLSPNPVTSTPQNITYYFTAQVTGTNVINNGNFDNGNTGFTSAYSFANPNVTEGEYFVGKNPQAWNASMSACGDHTTGNGNMMLVNGSPAANVNVWKQTVTVIPNTNYAFSTWIEALFPPNPAQLSFSINGIDIGNLITASLPTCTWTQFFTTWNSGNNTSATISIVNKNTFVQGNDFALDDISFAPVLVKRDSVKISVNTPFIKSNNDSTVCSGSTIQLQTSGANTYSWTPSTGLSNTAIPNPVATVNNTIAYVVAGVNNFGCIANDTVNLTALALPVIIKSNDTVICNNTSVQIFAFGGNRYSWSPAASLSNPDIPNPVASPVSTTKYFVTVTGNNSCSNTDSVLVKINPPAVFSVSPNSSVCFKSSTQLVASGGDTYTWTPTDGLDNSNISNPMSTPGATTTYTVTIHENTCNETKTLSTNVTVLPLPNVNATSSNDLTCSLGSSQLTATGAINYTWSPATGLNNADIANPVATPAVTTVYEVTGKDDNGCTNADTVTVKADFNMNALYLLPNSFTPNGDGINDCFGIKYWGVVQQLDFSIYNRFGERVFHTSNPAICWDGTYKQQLQDVNVFVYVISAKTACGVVNRKGTVSLLR</sequence>
<feature type="domain" description="PKD" evidence="1">
    <location>
        <begin position="781"/>
        <end position="813"/>
    </location>
</feature>
<dbReference type="GO" id="GO:0004553">
    <property type="term" value="F:hydrolase activity, hydrolyzing O-glycosyl compounds"/>
    <property type="evidence" value="ECO:0007669"/>
    <property type="project" value="UniProtKB-ARBA"/>
</dbReference>
<dbReference type="InterPro" id="IPR013783">
    <property type="entry name" value="Ig-like_fold"/>
</dbReference>
<dbReference type="InterPro" id="IPR013320">
    <property type="entry name" value="ConA-like_dom_sf"/>
</dbReference>
<dbReference type="Gene3D" id="2.60.40.10">
    <property type="entry name" value="Immunoglobulins"/>
    <property type="match status" value="2"/>
</dbReference>
<keyword evidence="3" id="KW-1185">Reference proteome</keyword>
<dbReference type="NCBIfam" id="TIGR04131">
    <property type="entry name" value="Bac_Flav_CTERM"/>
    <property type="match status" value="1"/>
</dbReference>
<dbReference type="EMBL" id="VYQF01000001">
    <property type="protein sequence ID" value="KAA9041022.1"/>
    <property type="molecule type" value="Genomic_DNA"/>
</dbReference>
<dbReference type="InterPro" id="IPR022409">
    <property type="entry name" value="PKD/Chitinase_dom"/>
</dbReference>
<feature type="domain" description="PKD" evidence="1">
    <location>
        <begin position="700"/>
        <end position="746"/>
    </location>
</feature>
<dbReference type="GO" id="GO:0005975">
    <property type="term" value="P:carbohydrate metabolic process"/>
    <property type="evidence" value="ECO:0007669"/>
    <property type="project" value="UniProtKB-ARBA"/>
</dbReference>
<dbReference type="Proteomes" id="UP000326903">
    <property type="component" value="Unassembled WGS sequence"/>
</dbReference>
<dbReference type="SUPFAM" id="SSF49899">
    <property type="entry name" value="Concanavalin A-like lectins/glucanases"/>
    <property type="match status" value="1"/>
</dbReference>
<dbReference type="PROSITE" id="PS50093">
    <property type="entry name" value="PKD"/>
    <property type="match status" value="2"/>
</dbReference>